<accession>A0A2W1NWW9</accession>
<dbReference type="Proteomes" id="UP000214746">
    <property type="component" value="Unassembled WGS sequence"/>
</dbReference>
<organism evidence="2 3">
    <name type="scientific">Paenibacillus xerothermodurans</name>
    <dbReference type="NCBI Taxonomy" id="1977292"/>
    <lineage>
        <taxon>Bacteria</taxon>
        <taxon>Bacillati</taxon>
        <taxon>Bacillota</taxon>
        <taxon>Bacilli</taxon>
        <taxon>Bacillales</taxon>
        <taxon>Paenibacillaceae</taxon>
        <taxon>Paenibacillus</taxon>
    </lineage>
</organism>
<sequence length="257" mass="29271">MLSSNLFTRYVPAITKLPLNQRLTKDDLLTEDFLLHQEGKISVYYAPHNEYINVLARVLIVGITPGWNQMELAFRKARGYLEQGLPYEEICKKVKADARFAGSMRSNLIEMLNALELHRWLGVTSCDALFKGEGELLHTTAMLKYPVFVDRRNYTGHQPPLLSHAYLKEQAYQSLQTEATLLDRPLIIPLGKTVESVLHLLAAEDVIRTEQCVWGFPHPSGANGHRLKQFEQSFDSMKSIIGKFSRRNPIQHGLHGM</sequence>
<comment type="caution">
    <text evidence="2">The sequence shown here is derived from an EMBL/GenBank/DDBJ whole genome shotgun (WGS) entry which is preliminary data.</text>
</comment>
<reference evidence="2" key="1">
    <citation type="submission" date="2018-06" db="EMBL/GenBank/DDBJ databases">
        <title>Paenibacillus xerothermodurans sp. nov. an extremely dry heat resistant spore forming bacterium isolated from the soil of Cape Canaveral, Florida.</title>
        <authorList>
            <person name="Seuylemezian A."/>
            <person name="Kaur N."/>
            <person name="Patil P."/>
            <person name="Patil P."/>
            <person name="Mayilraj S."/>
            <person name="Vaishampayan P."/>
        </authorList>
    </citation>
    <scope>NUCLEOTIDE SEQUENCE [LARGE SCALE GENOMIC DNA]</scope>
    <source>
        <strain evidence="2">ATCC 27380</strain>
    </source>
</reference>
<evidence type="ECO:0000259" key="1">
    <source>
        <dbReference type="Pfam" id="PF03167"/>
    </source>
</evidence>
<name>A0A2W1NWW9_PAEXE</name>
<dbReference type="OrthoDB" id="573462at2"/>
<feature type="domain" description="Uracil-DNA glycosylase-like" evidence="1">
    <location>
        <begin position="51"/>
        <end position="234"/>
    </location>
</feature>
<evidence type="ECO:0000313" key="3">
    <source>
        <dbReference type="Proteomes" id="UP000214746"/>
    </source>
</evidence>
<dbReference type="InterPro" id="IPR036895">
    <property type="entry name" value="Uracil-DNA_glycosylase-like_sf"/>
</dbReference>
<dbReference type="EMBL" id="NHRJ02000009">
    <property type="protein sequence ID" value="PZE20162.1"/>
    <property type="molecule type" value="Genomic_DNA"/>
</dbReference>
<keyword evidence="3" id="KW-1185">Reference proteome</keyword>
<dbReference type="RefSeq" id="WP_089200776.1">
    <property type="nucleotide sequence ID" value="NZ_NHRJ02000009.1"/>
</dbReference>
<protein>
    <recommendedName>
        <fullName evidence="1">Uracil-DNA glycosylase-like domain-containing protein</fullName>
    </recommendedName>
</protein>
<dbReference type="Pfam" id="PF03167">
    <property type="entry name" value="UDG"/>
    <property type="match status" value="1"/>
</dbReference>
<dbReference type="SUPFAM" id="SSF52141">
    <property type="entry name" value="Uracil-DNA glycosylase-like"/>
    <property type="match status" value="1"/>
</dbReference>
<gene>
    <name evidence="2" type="ORF">CBW46_014835</name>
</gene>
<evidence type="ECO:0000313" key="2">
    <source>
        <dbReference type="EMBL" id="PZE20162.1"/>
    </source>
</evidence>
<dbReference type="InterPro" id="IPR005122">
    <property type="entry name" value="Uracil-DNA_glycosylase-like"/>
</dbReference>
<dbReference type="AlphaFoldDB" id="A0A2W1NWW9"/>
<proteinExistence type="predicted"/>